<feature type="coiled-coil region" evidence="1">
    <location>
        <begin position="558"/>
        <end position="629"/>
    </location>
</feature>
<dbReference type="AlphaFoldDB" id="A0A915CZG4"/>
<feature type="compositionally biased region" description="Polar residues" evidence="2">
    <location>
        <begin position="353"/>
        <end position="370"/>
    </location>
</feature>
<keyword evidence="3" id="KW-1185">Reference proteome</keyword>
<dbReference type="Proteomes" id="UP000887574">
    <property type="component" value="Unplaced"/>
</dbReference>
<keyword evidence="1" id="KW-0175">Coiled coil</keyword>
<protein>
    <submittedName>
        <fullName evidence="4">Peptidase S1 domain-containing protein</fullName>
    </submittedName>
</protein>
<dbReference type="Pfam" id="PF10318">
    <property type="entry name" value="7TM_GPCR_Srh"/>
    <property type="match status" value="1"/>
</dbReference>
<evidence type="ECO:0000313" key="3">
    <source>
        <dbReference type="Proteomes" id="UP000887574"/>
    </source>
</evidence>
<feature type="coiled-coil region" evidence="1">
    <location>
        <begin position="664"/>
        <end position="740"/>
    </location>
</feature>
<name>A0A915CZG4_9BILA</name>
<organism evidence="3 4">
    <name type="scientific">Ditylenchus dipsaci</name>
    <dbReference type="NCBI Taxonomy" id="166011"/>
    <lineage>
        <taxon>Eukaryota</taxon>
        <taxon>Metazoa</taxon>
        <taxon>Ecdysozoa</taxon>
        <taxon>Nematoda</taxon>
        <taxon>Chromadorea</taxon>
        <taxon>Rhabditida</taxon>
        <taxon>Tylenchina</taxon>
        <taxon>Tylenchomorpha</taxon>
        <taxon>Sphaerularioidea</taxon>
        <taxon>Anguinidae</taxon>
        <taxon>Anguininae</taxon>
        <taxon>Ditylenchus</taxon>
    </lineage>
</organism>
<evidence type="ECO:0000256" key="1">
    <source>
        <dbReference type="SAM" id="Coils"/>
    </source>
</evidence>
<proteinExistence type="predicted"/>
<accession>A0A915CZG4</accession>
<dbReference type="WBParaSite" id="jg13926">
    <property type="protein sequence ID" value="jg13926"/>
    <property type="gene ID" value="jg13926"/>
</dbReference>
<feature type="region of interest" description="Disordered" evidence="2">
    <location>
        <begin position="346"/>
        <end position="422"/>
    </location>
</feature>
<dbReference type="InterPro" id="IPR019422">
    <property type="entry name" value="7TM_GPCR_serpentine_rcpt_Srh"/>
</dbReference>
<dbReference type="InterPro" id="IPR009003">
    <property type="entry name" value="Peptidase_S1_PA"/>
</dbReference>
<dbReference type="SUPFAM" id="SSF50494">
    <property type="entry name" value="Trypsin-like serine proteases"/>
    <property type="match status" value="1"/>
</dbReference>
<sequence>MEEQNKIVNDCKHMRTSIPSEPCDIKPMWAAGIIDKDRNLLCGATFVTRRHLITSRKCIVKHYKQAKDPFWVIGWNEKWLIKFVTFSYSHLFAIVELKDPVDEDNFGVMPVCFISTQDWVQPVNVSYRGVADKSIGKNADSIYDSHCQYTRNEEKDIYICTTESARCTNSTNKLFSIEDGSGIVSSRQATMQGVYLRKQWTDREYVGVFANSERLIGALCIYLNRCDEEIFSFFNIMPYFTHFIIIMKMHSCILWTLNQNSLCFSKKTYFMHKQLTIILTVQLSIPIIFVVAPVSIEVMDDDFDLPDEEATGSSFINDLFGGSAKRSAPARTSTFDDILATAAAAQNPVAEMSTRQATLSTTGASGNPVGTVSRLRDDSSTRQRPSSASGGPRQPAANRSQPSPLAEVQQPAIAGSQVQSQRNSATIDALVAEKEKELDQVRRELSSLRYEKTEDQKTIGELRRKLEFILEDHQRVLSHLHEEQRSELKEINRKHERELEEAKQEAAKNLEILSNIKQQESSFENVQSRMENLGFTLNYVRETVHSMAEKEEDVNKVIKLAEQQISERTQRLDDEKKAWEQNKDTSMQRMQEEMEKMRKDYTQEIVHGRQWLEEERHRLQAQRVAFQEEQTTIVQFIEQKKERATRQQGIHIEGEFLAREHDLLIRVVNEKALLEQQRREFEQQRNADVNRLRDEAEHLEKCLLQVENARRALEKARRDYEQKHEQLNEIRDMLVEYEQRSSSKIGGQPAAISTGGCFKLVLRLSKGALTTCRFSQASKAHPLTELAAPA</sequence>
<evidence type="ECO:0000256" key="2">
    <source>
        <dbReference type="SAM" id="MobiDB-lite"/>
    </source>
</evidence>
<evidence type="ECO:0000313" key="4">
    <source>
        <dbReference type="WBParaSite" id="jg13926"/>
    </source>
</evidence>
<feature type="coiled-coil region" evidence="1">
    <location>
        <begin position="478"/>
        <end position="519"/>
    </location>
</feature>
<reference evidence="4" key="1">
    <citation type="submission" date="2022-11" db="UniProtKB">
        <authorList>
            <consortium name="WormBaseParasite"/>
        </authorList>
    </citation>
    <scope>IDENTIFICATION</scope>
</reference>